<dbReference type="Pfam" id="PF08495">
    <property type="entry name" value="FIST"/>
    <property type="match status" value="1"/>
</dbReference>
<evidence type="ECO:0000256" key="5">
    <source>
        <dbReference type="ARBA" id="ARBA00023136"/>
    </source>
</evidence>
<comment type="subcellular location">
    <subcellularLocation>
        <location evidence="1">Cell membrane</location>
        <topology evidence="1">Multi-pass membrane protein</topology>
    </subcellularLocation>
</comment>
<dbReference type="SMART" id="SM00897">
    <property type="entry name" value="FIST"/>
    <property type="match status" value="1"/>
</dbReference>
<dbReference type="PANTHER" id="PTHR14939">
    <property type="entry name" value="F-BOX ONLY PROTEIN 22"/>
    <property type="match status" value="1"/>
</dbReference>
<gene>
    <name evidence="8" type="ORF">GCM10011354_17160</name>
</gene>
<evidence type="ECO:0008006" key="10">
    <source>
        <dbReference type="Google" id="ProtNLM"/>
    </source>
</evidence>
<sequence>MLLPSLAGGDGHVTADVRHRLAAEKRPRLEGCPLRTAASLSRTPEGALAAAEAADAVGADLGDACDLAVVFVRPEQFASLEAAALAVETRLEPGVLVGAVAAGVVGPGAEVESGPGVVVWGARLPSGTPQPFRSWSLRTPTGGMAVAGWPDTRPGDVVLLLADPLSYPAAEVVLRTTADGDGAVVVGGLVTGGAGRSRLVLDGTVHEDGAVGVVLRGVGARALVSQGCRPIGAPLTVTTVERNRILALGGEPAARRLEQVLHELDDDERRLLERGGLQIGLVAEEVRDTYAVGDFLVRGVLAIDPESGGITVGDLPRVGQTVQFQVRDPSTAEEDLASTLAHGGPALGSLLFTCTGRGRSLFGVADHDVRAVELALGGPVAGAVCAGQFGPAGRGRSSLHGYAASVLTFPQPDPRGPSGA</sequence>
<accession>A0A8J3A834</accession>
<dbReference type="PIRSF" id="PIRSF018953">
    <property type="entry name" value="UCP018953"/>
    <property type="match status" value="1"/>
</dbReference>
<keyword evidence="4" id="KW-1133">Transmembrane helix</keyword>
<feature type="domain" description="FIST C-domain" evidence="7">
    <location>
        <begin position="253"/>
        <end position="392"/>
    </location>
</feature>
<dbReference type="PANTHER" id="PTHR14939:SF5">
    <property type="entry name" value="F-BOX ONLY PROTEIN 22"/>
    <property type="match status" value="1"/>
</dbReference>
<keyword evidence="2" id="KW-1003">Cell membrane</keyword>
<evidence type="ECO:0000256" key="4">
    <source>
        <dbReference type="ARBA" id="ARBA00022989"/>
    </source>
</evidence>
<keyword evidence="5" id="KW-0472">Membrane</keyword>
<reference evidence="8" key="2">
    <citation type="submission" date="2020-09" db="EMBL/GenBank/DDBJ databases">
        <authorList>
            <person name="Sun Q."/>
            <person name="Zhou Y."/>
        </authorList>
    </citation>
    <scope>NUCLEOTIDE SEQUENCE</scope>
    <source>
        <strain evidence="8">CGMCC 1.14988</strain>
    </source>
</reference>
<comment type="caution">
    <text evidence="8">The sequence shown here is derived from an EMBL/GenBank/DDBJ whole genome shotgun (WGS) entry which is preliminary data.</text>
</comment>
<keyword evidence="3" id="KW-0812">Transmembrane</keyword>
<dbReference type="EMBL" id="BMHA01000005">
    <property type="protein sequence ID" value="GGI06049.1"/>
    <property type="molecule type" value="Genomic_DNA"/>
</dbReference>
<evidence type="ECO:0000259" key="7">
    <source>
        <dbReference type="SMART" id="SM01204"/>
    </source>
</evidence>
<dbReference type="InterPro" id="IPR016741">
    <property type="entry name" value="UCP018953"/>
</dbReference>
<name>A0A8J3A834_9ACTN</name>
<evidence type="ECO:0000256" key="1">
    <source>
        <dbReference type="ARBA" id="ARBA00004651"/>
    </source>
</evidence>
<evidence type="ECO:0000313" key="9">
    <source>
        <dbReference type="Proteomes" id="UP000650511"/>
    </source>
</evidence>
<feature type="domain" description="FIST" evidence="6">
    <location>
        <begin position="63"/>
        <end position="252"/>
    </location>
</feature>
<dbReference type="Pfam" id="PF10442">
    <property type="entry name" value="FIST_C"/>
    <property type="match status" value="1"/>
</dbReference>
<evidence type="ECO:0000256" key="2">
    <source>
        <dbReference type="ARBA" id="ARBA00022475"/>
    </source>
</evidence>
<proteinExistence type="predicted"/>
<dbReference type="InterPro" id="IPR013702">
    <property type="entry name" value="FIST_domain_N"/>
</dbReference>
<evidence type="ECO:0000256" key="3">
    <source>
        <dbReference type="ARBA" id="ARBA00022692"/>
    </source>
</evidence>
<dbReference type="SMART" id="SM01204">
    <property type="entry name" value="FIST_C"/>
    <property type="match status" value="1"/>
</dbReference>
<dbReference type="InterPro" id="IPR019494">
    <property type="entry name" value="FIST_C"/>
</dbReference>
<reference evidence="8" key="1">
    <citation type="journal article" date="2014" name="Int. J. Syst. Evol. Microbiol.">
        <title>Complete genome sequence of Corynebacterium casei LMG S-19264T (=DSM 44701T), isolated from a smear-ripened cheese.</title>
        <authorList>
            <consortium name="US DOE Joint Genome Institute (JGI-PGF)"/>
            <person name="Walter F."/>
            <person name="Albersmeier A."/>
            <person name="Kalinowski J."/>
            <person name="Ruckert C."/>
        </authorList>
    </citation>
    <scope>NUCLEOTIDE SEQUENCE</scope>
    <source>
        <strain evidence="8">CGMCC 1.14988</strain>
    </source>
</reference>
<evidence type="ECO:0000259" key="6">
    <source>
        <dbReference type="SMART" id="SM00897"/>
    </source>
</evidence>
<protein>
    <recommendedName>
        <fullName evidence="10">Small ligand-binding sensory domain FIST</fullName>
    </recommendedName>
</protein>
<evidence type="ECO:0000313" key="8">
    <source>
        <dbReference type="EMBL" id="GGI06049.1"/>
    </source>
</evidence>
<keyword evidence="9" id="KW-1185">Reference proteome</keyword>
<dbReference type="GO" id="GO:0005886">
    <property type="term" value="C:plasma membrane"/>
    <property type="evidence" value="ECO:0007669"/>
    <property type="project" value="UniProtKB-SubCell"/>
</dbReference>
<dbReference type="Proteomes" id="UP000650511">
    <property type="component" value="Unassembled WGS sequence"/>
</dbReference>
<dbReference type="AlphaFoldDB" id="A0A8J3A834"/>
<organism evidence="8 9">
    <name type="scientific">Egicoccus halophilus</name>
    <dbReference type="NCBI Taxonomy" id="1670830"/>
    <lineage>
        <taxon>Bacteria</taxon>
        <taxon>Bacillati</taxon>
        <taxon>Actinomycetota</taxon>
        <taxon>Nitriliruptoria</taxon>
        <taxon>Egicoccales</taxon>
        <taxon>Egicoccaceae</taxon>
        <taxon>Egicoccus</taxon>
    </lineage>
</organism>